<evidence type="ECO:0000256" key="1">
    <source>
        <dbReference type="SAM" id="Phobius"/>
    </source>
</evidence>
<dbReference type="EMBL" id="OZ037945">
    <property type="protein sequence ID" value="CAL1699886.1"/>
    <property type="molecule type" value="Genomic_DNA"/>
</dbReference>
<dbReference type="Proteomes" id="UP001497453">
    <property type="component" value="Chromosome 2"/>
</dbReference>
<accession>A0ABP1CW36</accession>
<proteinExistence type="predicted"/>
<sequence>MAPLPVGTCPPKRVPSWTYISLVLSLDLATPFPSISQSGIFQAFVLESYNKSRTSLCVMEHRPHSAPPTAYLHGVHLPRSRRDTYESDSEDGFPAVPSNLVMQRTSSDECRRNTVCDSRCTQTHYPFPCAGSSTTPQFPSLEFPENRPEHIVASSSPCVSHEGFAPEPSSRKYVVYTETCAIVSDQLGPQKNPDLPPNWKLFVRLDGSLYFYDPAKRLVTKENMYRAGIRHRVERKAQDLFRKLTSSRTLMPLDWELCIEFFDHKDELDHHYISHEHGFLFRLGPDASKEASHMERVRYWEHVERYCMHLKLVPPFTEAELLSELAYGATERILENKETMFQFSDLQGRRLLETYRELKEAQSSGCNVVPALTGLFARVMKLVEENRIRCKYGTFDARPYRPCSVPEPTTWIKVLDVFLIFIFFGTHRMYRTRLQSTRIKNIVYLPDFRELLRSFLLEWGDTTLLATVFVSANVAFLAVPGLNGLQRTASLCSSLFGMISIVAGVHAVWNHRSKAEASQEEAAQYMEYTEGLGDQLGHTLLACFLCLPIASLLWSVLTFTFAVAMYCITASDIRERIVLYFLLGVSGFLGLTTTSFFWFIWIGSPFQRTSFRARKNVAGGGLLYGRLREQFRTTVVGRHHGGYAV</sequence>
<keyword evidence="1" id="KW-0472">Membrane</keyword>
<feature type="transmembrane region" description="Helical" evidence="1">
    <location>
        <begin position="540"/>
        <end position="565"/>
    </location>
</feature>
<gene>
    <name evidence="2" type="ORF">GFSPODELE1_LOCUS2895</name>
</gene>
<protein>
    <recommendedName>
        <fullName evidence="4">WW domain-containing protein</fullName>
    </recommendedName>
</protein>
<keyword evidence="1" id="KW-1133">Transmembrane helix</keyword>
<name>A0ABP1CW36_9APHY</name>
<reference evidence="3" key="1">
    <citation type="submission" date="2024-04" db="EMBL/GenBank/DDBJ databases">
        <authorList>
            <person name="Shaw F."/>
            <person name="Minotto A."/>
        </authorList>
    </citation>
    <scope>NUCLEOTIDE SEQUENCE [LARGE SCALE GENOMIC DNA]</scope>
</reference>
<feature type="transmembrane region" description="Helical" evidence="1">
    <location>
        <begin position="488"/>
        <end position="509"/>
    </location>
</feature>
<feature type="transmembrane region" description="Helical" evidence="1">
    <location>
        <begin position="577"/>
        <end position="602"/>
    </location>
</feature>
<evidence type="ECO:0000313" key="2">
    <source>
        <dbReference type="EMBL" id="CAL1699886.1"/>
    </source>
</evidence>
<evidence type="ECO:0008006" key="4">
    <source>
        <dbReference type="Google" id="ProtNLM"/>
    </source>
</evidence>
<evidence type="ECO:0000313" key="3">
    <source>
        <dbReference type="Proteomes" id="UP001497453"/>
    </source>
</evidence>
<feature type="transmembrane region" description="Helical" evidence="1">
    <location>
        <begin position="463"/>
        <end position="482"/>
    </location>
</feature>
<keyword evidence="3" id="KW-1185">Reference proteome</keyword>
<organism evidence="2 3">
    <name type="scientific">Somion occarium</name>
    <dbReference type="NCBI Taxonomy" id="3059160"/>
    <lineage>
        <taxon>Eukaryota</taxon>
        <taxon>Fungi</taxon>
        <taxon>Dikarya</taxon>
        <taxon>Basidiomycota</taxon>
        <taxon>Agaricomycotina</taxon>
        <taxon>Agaricomycetes</taxon>
        <taxon>Polyporales</taxon>
        <taxon>Cerrenaceae</taxon>
        <taxon>Somion</taxon>
    </lineage>
</organism>
<keyword evidence="1" id="KW-0812">Transmembrane</keyword>